<dbReference type="OrthoDB" id="7864837at2759"/>
<organism evidence="1 2">
    <name type="scientific">Drosophila virilis</name>
    <name type="common">Fruit fly</name>
    <dbReference type="NCBI Taxonomy" id="7244"/>
    <lineage>
        <taxon>Eukaryota</taxon>
        <taxon>Metazoa</taxon>
        <taxon>Ecdysozoa</taxon>
        <taxon>Arthropoda</taxon>
        <taxon>Hexapoda</taxon>
        <taxon>Insecta</taxon>
        <taxon>Pterygota</taxon>
        <taxon>Neoptera</taxon>
        <taxon>Endopterygota</taxon>
        <taxon>Diptera</taxon>
        <taxon>Brachycera</taxon>
        <taxon>Muscomorpha</taxon>
        <taxon>Ephydroidea</taxon>
        <taxon>Drosophilidae</taxon>
        <taxon>Drosophila</taxon>
    </lineage>
</organism>
<dbReference type="AlphaFoldDB" id="A0A0Q9WCY8"/>
<proteinExistence type="predicted"/>
<evidence type="ECO:0000313" key="2">
    <source>
        <dbReference type="Proteomes" id="UP000008792"/>
    </source>
</evidence>
<dbReference type="Proteomes" id="UP000008792">
    <property type="component" value="Unassembled WGS sequence"/>
</dbReference>
<dbReference type="EMBL" id="CH940648">
    <property type="protein sequence ID" value="KRF79649.1"/>
    <property type="molecule type" value="Genomic_DNA"/>
</dbReference>
<accession>A0A0Q9WCY8</accession>
<gene>
    <name evidence="1" type="primary">Dvir\GJ26304</name>
    <name evidence="1" type="ORF">Dvir_GJ26304</name>
</gene>
<dbReference type="InParanoid" id="A0A0Q9WCY8"/>
<name>A0A0Q9WCY8_DROVI</name>
<protein>
    <submittedName>
        <fullName evidence="1">Uncharacterized protein</fullName>
    </submittedName>
</protein>
<reference evidence="1 2" key="1">
    <citation type="journal article" date="2007" name="Nature">
        <title>Evolution of genes and genomes on the Drosophila phylogeny.</title>
        <authorList>
            <consortium name="Drosophila 12 Genomes Consortium"/>
            <person name="Clark A.G."/>
            <person name="Eisen M.B."/>
            <person name="Smith D.R."/>
            <person name="Bergman C.M."/>
            <person name="Oliver B."/>
            <person name="Markow T.A."/>
            <person name="Kaufman T.C."/>
            <person name="Kellis M."/>
            <person name="Gelbart W."/>
            <person name="Iyer V.N."/>
            <person name="Pollard D.A."/>
            <person name="Sackton T.B."/>
            <person name="Larracuente A.M."/>
            <person name="Singh N.D."/>
            <person name="Abad J.P."/>
            <person name="Abt D.N."/>
            <person name="Adryan B."/>
            <person name="Aguade M."/>
            <person name="Akashi H."/>
            <person name="Anderson W.W."/>
            <person name="Aquadro C.F."/>
            <person name="Ardell D.H."/>
            <person name="Arguello R."/>
            <person name="Artieri C.G."/>
            <person name="Barbash D.A."/>
            <person name="Barker D."/>
            <person name="Barsanti P."/>
            <person name="Batterham P."/>
            <person name="Batzoglou S."/>
            <person name="Begun D."/>
            <person name="Bhutkar A."/>
            <person name="Blanco E."/>
            <person name="Bosak S.A."/>
            <person name="Bradley R.K."/>
            <person name="Brand A.D."/>
            <person name="Brent M.R."/>
            <person name="Brooks A.N."/>
            <person name="Brown R.H."/>
            <person name="Butlin R.K."/>
            <person name="Caggese C."/>
            <person name="Calvi B.R."/>
            <person name="Bernardo de Carvalho A."/>
            <person name="Caspi A."/>
            <person name="Castrezana S."/>
            <person name="Celniker S.E."/>
            <person name="Chang J.L."/>
            <person name="Chapple C."/>
            <person name="Chatterji S."/>
            <person name="Chinwalla A."/>
            <person name="Civetta A."/>
            <person name="Clifton S.W."/>
            <person name="Comeron J.M."/>
            <person name="Costello J.C."/>
            <person name="Coyne J.A."/>
            <person name="Daub J."/>
            <person name="David R.G."/>
            <person name="Delcher A.L."/>
            <person name="Delehaunty K."/>
            <person name="Do C.B."/>
            <person name="Ebling H."/>
            <person name="Edwards K."/>
            <person name="Eickbush T."/>
            <person name="Evans J.D."/>
            <person name="Filipski A."/>
            <person name="Findeiss S."/>
            <person name="Freyhult E."/>
            <person name="Fulton L."/>
            <person name="Fulton R."/>
            <person name="Garcia A.C."/>
            <person name="Gardiner A."/>
            <person name="Garfield D.A."/>
            <person name="Garvin B.E."/>
            <person name="Gibson G."/>
            <person name="Gilbert D."/>
            <person name="Gnerre S."/>
            <person name="Godfrey J."/>
            <person name="Good R."/>
            <person name="Gotea V."/>
            <person name="Gravely B."/>
            <person name="Greenberg A.J."/>
            <person name="Griffiths-Jones S."/>
            <person name="Gross S."/>
            <person name="Guigo R."/>
            <person name="Gustafson E.A."/>
            <person name="Haerty W."/>
            <person name="Hahn M.W."/>
            <person name="Halligan D.L."/>
            <person name="Halpern A.L."/>
            <person name="Halter G.M."/>
            <person name="Han M.V."/>
            <person name="Heger A."/>
            <person name="Hillier L."/>
            <person name="Hinrichs A.S."/>
            <person name="Holmes I."/>
            <person name="Hoskins R.A."/>
            <person name="Hubisz M.J."/>
            <person name="Hultmark D."/>
            <person name="Huntley M.A."/>
            <person name="Jaffe D.B."/>
            <person name="Jagadeeshan S."/>
            <person name="Jeck W.R."/>
            <person name="Johnson J."/>
            <person name="Jones C.D."/>
            <person name="Jordan W.C."/>
            <person name="Karpen G.H."/>
            <person name="Kataoka E."/>
            <person name="Keightley P.D."/>
            <person name="Kheradpour P."/>
            <person name="Kirkness E.F."/>
            <person name="Koerich L.B."/>
            <person name="Kristiansen K."/>
            <person name="Kudrna D."/>
            <person name="Kulathinal R.J."/>
            <person name="Kumar S."/>
            <person name="Kwok R."/>
            <person name="Lander E."/>
            <person name="Langley C.H."/>
            <person name="Lapoint R."/>
            <person name="Lazzaro B.P."/>
            <person name="Lee S.J."/>
            <person name="Levesque L."/>
            <person name="Li R."/>
            <person name="Lin C.F."/>
            <person name="Lin M.F."/>
            <person name="Lindblad-Toh K."/>
            <person name="Llopart A."/>
            <person name="Long M."/>
            <person name="Low L."/>
            <person name="Lozovsky E."/>
            <person name="Lu J."/>
            <person name="Luo M."/>
            <person name="Machado C.A."/>
            <person name="Makalowski W."/>
            <person name="Marzo M."/>
            <person name="Matsuda M."/>
            <person name="Matzkin L."/>
            <person name="McAllister B."/>
            <person name="McBride C.S."/>
            <person name="McKernan B."/>
            <person name="McKernan K."/>
            <person name="Mendez-Lago M."/>
            <person name="Minx P."/>
            <person name="Mollenhauer M.U."/>
            <person name="Montooth K."/>
            <person name="Mount S.M."/>
            <person name="Mu X."/>
            <person name="Myers E."/>
            <person name="Negre B."/>
            <person name="Newfeld S."/>
            <person name="Nielsen R."/>
            <person name="Noor M.A."/>
            <person name="O'Grady P."/>
            <person name="Pachter L."/>
            <person name="Papaceit M."/>
            <person name="Parisi M.J."/>
            <person name="Parisi M."/>
            <person name="Parts L."/>
            <person name="Pedersen J.S."/>
            <person name="Pesole G."/>
            <person name="Phillippy A.M."/>
            <person name="Ponting C.P."/>
            <person name="Pop M."/>
            <person name="Porcelli D."/>
            <person name="Powell J.R."/>
            <person name="Prohaska S."/>
            <person name="Pruitt K."/>
            <person name="Puig M."/>
            <person name="Quesneville H."/>
            <person name="Ram K.R."/>
            <person name="Rand D."/>
            <person name="Rasmussen M.D."/>
            <person name="Reed L.K."/>
            <person name="Reenan R."/>
            <person name="Reily A."/>
            <person name="Remington K.A."/>
            <person name="Rieger T.T."/>
            <person name="Ritchie M.G."/>
            <person name="Robin C."/>
            <person name="Rogers Y.H."/>
            <person name="Rohde C."/>
            <person name="Rozas J."/>
            <person name="Rubenfield M.J."/>
            <person name="Ruiz A."/>
            <person name="Russo S."/>
            <person name="Salzberg S.L."/>
            <person name="Sanchez-Gracia A."/>
            <person name="Saranga D.J."/>
            <person name="Sato H."/>
            <person name="Schaeffer S.W."/>
            <person name="Schatz M.C."/>
            <person name="Schlenke T."/>
            <person name="Schwartz R."/>
            <person name="Segarra C."/>
            <person name="Singh R.S."/>
            <person name="Sirot L."/>
            <person name="Sirota M."/>
            <person name="Sisneros N.B."/>
            <person name="Smith C.D."/>
            <person name="Smith T.F."/>
            <person name="Spieth J."/>
            <person name="Stage D.E."/>
            <person name="Stark A."/>
            <person name="Stephan W."/>
            <person name="Strausberg R.L."/>
            <person name="Strempel S."/>
            <person name="Sturgill D."/>
            <person name="Sutton G."/>
            <person name="Sutton G.G."/>
            <person name="Tao W."/>
            <person name="Teichmann S."/>
            <person name="Tobari Y.N."/>
            <person name="Tomimura Y."/>
            <person name="Tsolas J.M."/>
            <person name="Valente V.L."/>
            <person name="Venter E."/>
            <person name="Venter J.C."/>
            <person name="Vicario S."/>
            <person name="Vieira F.G."/>
            <person name="Vilella A.J."/>
            <person name="Villasante A."/>
            <person name="Walenz B."/>
            <person name="Wang J."/>
            <person name="Wasserman M."/>
            <person name="Watts T."/>
            <person name="Wilson D."/>
            <person name="Wilson R.K."/>
            <person name="Wing R.A."/>
            <person name="Wolfner M.F."/>
            <person name="Wong A."/>
            <person name="Wong G.K."/>
            <person name="Wu C.I."/>
            <person name="Wu G."/>
            <person name="Yamamoto D."/>
            <person name="Yang H.P."/>
            <person name="Yang S.P."/>
            <person name="Yorke J.A."/>
            <person name="Yoshida K."/>
            <person name="Zdobnov E."/>
            <person name="Zhang P."/>
            <person name="Zhang Y."/>
            <person name="Zimin A.V."/>
            <person name="Baldwin J."/>
            <person name="Abdouelleil A."/>
            <person name="Abdulkadir J."/>
            <person name="Abebe A."/>
            <person name="Abera B."/>
            <person name="Abreu J."/>
            <person name="Acer S.C."/>
            <person name="Aftuck L."/>
            <person name="Alexander A."/>
            <person name="An P."/>
            <person name="Anderson E."/>
            <person name="Anderson S."/>
            <person name="Arachi H."/>
            <person name="Azer M."/>
            <person name="Bachantsang P."/>
            <person name="Barry A."/>
            <person name="Bayul T."/>
            <person name="Berlin A."/>
            <person name="Bessette D."/>
            <person name="Bloom T."/>
            <person name="Blye J."/>
            <person name="Boguslavskiy L."/>
            <person name="Bonnet C."/>
            <person name="Boukhgalter B."/>
            <person name="Bourzgui I."/>
            <person name="Brown A."/>
            <person name="Cahill P."/>
            <person name="Channer S."/>
            <person name="Cheshatsang Y."/>
            <person name="Chuda L."/>
            <person name="Citroen M."/>
            <person name="Collymore A."/>
            <person name="Cooke P."/>
            <person name="Costello M."/>
            <person name="D'Aco K."/>
            <person name="Daza R."/>
            <person name="De Haan G."/>
            <person name="DeGray S."/>
            <person name="DeMaso C."/>
            <person name="Dhargay N."/>
            <person name="Dooley K."/>
            <person name="Dooley E."/>
            <person name="Doricent M."/>
            <person name="Dorje P."/>
            <person name="Dorjee K."/>
            <person name="Dupes A."/>
            <person name="Elong R."/>
            <person name="Falk J."/>
            <person name="Farina A."/>
            <person name="Faro S."/>
            <person name="Ferguson D."/>
            <person name="Fisher S."/>
            <person name="Foley C.D."/>
            <person name="Franke A."/>
            <person name="Friedrich D."/>
            <person name="Gadbois L."/>
            <person name="Gearin G."/>
            <person name="Gearin C.R."/>
            <person name="Giannoukos G."/>
            <person name="Goode T."/>
            <person name="Graham J."/>
            <person name="Grandbois E."/>
            <person name="Grewal S."/>
            <person name="Gyaltsen K."/>
            <person name="Hafez N."/>
            <person name="Hagos B."/>
            <person name="Hall J."/>
            <person name="Henson C."/>
            <person name="Hollinger A."/>
            <person name="Honan T."/>
            <person name="Huard M.D."/>
            <person name="Hughes L."/>
            <person name="Hurhula B."/>
            <person name="Husby M.E."/>
            <person name="Kamat A."/>
            <person name="Kanga B."/>
            <person name="Kashin S."/>
            <person name="Khazanovich D."/>
            <person name="Kisner P."/>
            <person name="Lance K."/>
            <person name="Lara M."/>
            <person name="Lee W."/>
            <person name="Lennon N."/>
            <person name="Letendre F."/>
            <person name="LeVine R."/>
            <person name="Lipovsky A."/>
            <person name="Liu X."/>
            <person name="Liu J."/>
            <person name="Liu S."/>
            <person name="Lokyitsang T."/>
            <person name="Lokyitsang Y."/>
            <person name="Lubonja R."/>
            <person name="Lui A."/>
            <person name="MacDonald P."/>
            <person name="Magnisalis V."/>
            <person name="Maru K."/>
            <person name="Matthews C."/>
            <person name="McCusker W."/>
            <person name="McDonough S."/>
            <person name="Mehta T."/>
            <person name="Meldrim J."/>
            <person name="Meneus L."/>
            <person name="Mihai O."/>
            <person name="Mihalev A."/>
            <person name="Mihova T."/>
            <person name="Mittelman R."/>
            <person name="Mlenga V."/>
            <person name="Montmayeur A."/>
            <person name="Mulrain L."/>
            <person name="Navidi A."/>
            <person name="Naylor J."/>
            <person name="Negash T."/>
            <person name="Nguyen T."/>
            <person name="Nguyen N."/>
            <person name="Nicol R."/>
            <person name="Norbu C."/>
            <person name="Norbu N."/>
            <person name="Novod N."/>
            <person name="O'Neill B."/>
            <person name="Osman S."/>
            <person name="Markiewicz E."/>
            <person name="Oyono O.L."/>
            <person name="Patti C."/>
            <person name="Phunkhang P."/>
            <person name="Pierre F."/>
            <person name="Priest M."/>
            <person name="Raghuraman S."/>
            <person name="Rege F."/>
            <person name="Reyes R."/>
            <person name="Rise C."/>
            <person name="Rogov P."/>
            <person name="Ross K."/>
            <person name="Ryan E."/>
            <person name="Settipalli S."/>
            <person name="Shea T."/>
            <person name="Sherpa N."/>
            <person name="Shi L."/>
            <person name="Shih D."/>
            <person name="Sparrow T."/>
            <person name="Spaulding J."/>
            <person name="Stalker J."/>
            <person name="Stange-Thomann N."/>
            <person name="Stavropoulos S."/>
            <person name="Stone C."/>
            <person name="Strader C."/>
            <person name="Tesfaye S."/>
            <person name="Thomson T."/>
            <person name="Thoulutsang Y."/>
            <person name="Thoulutsang D."/>
            <person name="Topham K."/>
            <person name="Topping I."/>
            <person name="Tsamla T."/>
            <person name="Vassiliev H."/>
            <person name="Vo A."/>
            <person name="Wangchuk T."/>
            <person name="Wangdi T."/>
            <person name="Weiand M."/>
            <person name="Wilkinson J."/>
            <person name="Wilson A."/>
            <person name="Yadav S."/>
            <person name="Young G."/>
            <person name="Yu Q."/>
            <person name="Zembek L."/>
            <person name="Zhong D."/>
            <person name="Zimmer A."/>
            <person name="Zwirko Z."/>
            <person name="Jaffe D.B."/>
            <person name="Alvarez P."/>
            <person name="Brockman W."/>
            <person name="Butler J."/>
            <person name="Chin C."/>
            <person name="Gnerre S."/>
            <person name="Grabherr M."/>
            <person name="Kleber M."/>
            <person name="Mauceli E."/>
            <person name="MacCallum I."/>
        </authorList>
    </citation>
    <scope>NUCLEOTIDE SEQUENCE [LARGE SCALE GENOMIC DNA]</scope>
    <source>
        <strain evidence="2">Tucson 15010-1051.87</strain>
    </source>
</reference>
<sequence length="188" mass="22316">MIQSETTAEHDNVKSDTTVATLTSEVKVLSIGNRRRNFRSKKKPVVKFDMNVFLDNCKKHFGLLLMGTRTPTEVAMNWSMMQFLEMKRIEEDNQVKRFQFYCHPSGRDSGYMMYGQTVNAEAVLHDIRKRLKQENWTSKYVLEMPVNENCYKGYRSKVDQIFAEALDAERYRIFQFLYYLHKEHVKKC</sequence>
<evidence type="ECO:0000313" key="1">
    <source>
        <dbReference type="EMBL" id="KRF79649.1"/>
    </source>
</evidence>
<keyword evidence="2" id="KW-1185">Reference proteome</keyword>